<evidence type="ECO:0000313" key="20">
    <source>
        <dbReference type="Proteomes" id="UP000295418"/>
    </source>
</evidence>
<dbReference type="GO" id="GO:0000287">
    <property type="term" value="F:magnesium ion binding"/>
    <property type="evidence" value="ECO:0007669"/>
    <property type="project" value="InterPro"/>
</dbReference>
<evidence type="ECO:0000256" key="16">
    <source>
        <dbReference type="HAMAP-Rule" id="MF_01033"/>
    </source>
</evidence>
<evidence type="ECO:0000259" key="18">
    <source>
        <dbReference type="SMART" id="SM01329"/>
    </source>
</evidence>
<feature type="binding site" evidence="16">
    <location>
        <position position="224"/>
    </location>
    <ligand>
        <name>substrate</name>
    </ligand>
</feature>
<evidence type="ECO:0000313" key="19">
    <source>
        <dbReference type="EMBL" id="TCZ74646.1"/>
    </source>
</evidence>
<comment type="function">
    <text evidence="15 16 17">Catalyzes the oxidation of 3-carboxy-2-hydroxy-4-methylpentanoate (3-isopropylmalate) to 3-carboxy-4-methyl-2-oxopentanoate. The product decarboxylates to 4-methyl-2 oxopentanoate.</text>
</comment>
<feature type="site" description="Important for catalysis" evidence="16">
    <location>
        <position position="192"/>
    </location>
</feature>
<dbReference type="GO" id="GO:0005829">
    <property type="term" value="C:cytosol"/>
    <property type="evidence" value="ECO:0007669"/>
    <property type="project" value="TreeGrafter"/>
</dbReference>
<dbReference type="UniPathway" id="UPA00048">
    <property type="reaction ID" value="UER00072"/>
</dbReference>
<feature type="binding site" evidence="16">
    <location>
        <begin position="282"/>
        <end position="294"/>
    </location>
    <ligand>
        <name>NAD(+)</name>
        <dbReference type="ChEBI" id="CHEBI:57540"/>
    </ligand>
</feature>
<feature type="binding site" evidence="16">
    <location>
        <position position="98"/>
    </location>
    <ligand>
        <name>substrate</name>
    </ligand>
</feature>
<keyword evidence="8 16" id="KW-0963">Cytoplasm</keyword>
<dbReference type="HAMAP" id="MF_01033">
    <property type="entry name" value="LeuB_type1"/>
    <property type="match status" value="1"/>
</dbReference>
<keyword evidence="7 16" id="KW-0432">Leucine biosynthesis</keyword>
<dbReference type="PROSITE" id="PS00470">
    <property type="entry name" value="IDH_IMDH"/>
    <property type="match status" value="1"/>
</dbReference>
<dbReference type="Proteomes" id="UP000295418">
    <property type="component" value="Unassembled WGS sequence"/>
</dbReference>
<comment type="similarity">
    <text evidence="5 16">Belongs to the isocitrate and isopropylmalate dehydrogenases family. LeuB type 1 subfamily.</text>
</comment>
<evidence type="ECO:0000256" key="2">
    <source>
        <dbReference type="ARBA" id="ARBA00001936"/>
    </source>
</evidence>
<dbReference type="NCBIfam" id="TIGR00169">
    <property type="entry name" value="leuB"/>
    <property type="match status" value="1"/>
</dbReference>
<dbReference type="GO" id="GO:0003862">
    <property type="term" value="F:3-isopropylmalate dehydrogenase activity"/>
    <property type="evidence" value="ECO:0007669"/>
    <property type="project" value="UniProtKB-UniRule"/>
</dbReference>
<evidence type="ECO:0000256" key="12">
    <source>
        <dbReference type="ARBA" id="ARBA00023002"/>
    </source>
</evidence>
<comment type="cofactor">
    <cofactor evidence="2">
        <name>Mn(2+)</name>
        <dbReference type="ChEBI" id="CHEBI:29035"/>
    </cofactor>
</comment>
<feature type="domain" description="Isopropylmalate dehydrogenase-like" evidence="18">
    <location>
        <begin position="6"/>
        <end position="353"/>
    </location>
</feature>
<protein>
    <recommendedName>
        <fullName evidence="16">3-isopropylmalate dehydrogenase</fullName>
        <ecNumber evidence="16">1.1.1.85</ecNumber>
    </recommendedName>
    <alternativeName>
        <fullName evidence="16">3-IPM-DH</fullName>
    </alternativeName>
    <alternativeName>
        <fullName evidence="16">Beta-IPM dehydrogenase</fullName>
        <shortName evidence="16">IMDH</shortName>
    </alternativeName>
</protein>
<dbReference type="Pfam" id="PF00180">
    <property type="entry name" value="Iso_dh"/>
    <property type="match status" value="1"/>
</dbReference>
<feature type="binding site" evidence="16">
    <location>
        <position position="108"/>
    </location>
    <ligand>
        <name>substrate</name>
    </ligand>
</feature>
<name>A0A4R4E4V9_9BACL</name>
<feature type="binding site" evidence="16">
    <location>
        <position position="248"/>
    </location>
    <ligand>
        <name>Mg(2+)</name>
        <dbReference type="ChEBI" id="CHEBI:18420"/>
    </ligand>
</feature>
<dbReference type="SUPFAM" id="SSF53659">
    <property type="entry name" value="Isocitrate/Isopropylmalate dehydrogenase-like"/>
    <property type="match status" value="1"/>
</dbReference>
<dbReference type="RefSeq" id="WP_132419742.1">
    <property type="nucleotide sequence ID" value="NZ_SKFG01000025.1"/>
</dbReference>
<dbReference type="GO" id="GO:0051287">
    <property type="term" value="F:NAD binding"/>
    <property type="evidence" value="ECO:0007669"/>
    <property type="project" value="InterPro"/>
</dbReference>
<evidence type="ECO:0000256" key="3">
    <source>
        <dbReference type="ARBA" id="ARBA00004496"/>
    </source>
</evidence>
<evidence type="ECO:0000256" key="13">
    <source>
        <dbReference type="ARBA" id="ARBA00023027"/>
    </source>
</evidence>
<keyword evidence="13 16" id="KW-0520">NAD</keyword>
<dbReference type="PANTHER" id="PTHR42979">
    <property type="entry name" value="3-ISOPROPYLMALATE DEHYDROGENASE"/>
    <property type="match status" value="1"/>
</dbReference>
<keyword evidence="12 16" id="KW-0560">Oxidoreductase</keyword>
<evidence type="ECO:0000256" key="15">
    <source>
        <dbReference type="ARBA" id="ARBA00023577"/>
    </source>
</evidence>
<dbReference type="PANTHER" id="PTHR42979:SF1">
    <property type="entry name" value="3-ISOPROPYLMALATE DEHYDROGENASE"/>
    <property type="match status" value="1"/>
</dbReference>
<evidence type="ECO:0000256" key="1">
    <source>
        <dbReference type="ARBA" id="ARBA00000624"/>
    </source>
</evidence>
<comment type="pathway">
    <text evidence="4 16 17">Amino-acid biosynthesis; L-leucine biosynthesis; L-leucine from 3-methyl-2-oxobutanoate: step 3/4.</text>
</comment>
<feature type="binding site" evidence="16">
    <location>
        <begin position="78"/>
        <end position="91"/>
    </location>
    <ligand>
        <name>NAD(+)</name>
        <dbReference type="ChEBI" id="CHEBI:57540"/>
    </ligand>
</feature>
<comment type="subcellular location">
    <subcellularLocation>
        <location evidence="3 16">Cytoplasm</location>
    </subcellularLocation>
</comment>
<reference evidence="19 20" key="1">
    <citation type="submission" date="2019-03" db="EMBL/GenBank/DDBJ databases">
        <authorList>
            <person name="Kim M.K.M."/>
        </authorList>
    </citation>
    <scope>NUCLEOTIDE SEQUENCE [LARGE SCALE GENOMIC DNA]</scope>
    <source>
        <strain evidence="19 20">18JY21-1</strain>
    </source>
</reference>
<evidence type="ECO:0000256" key="4">
    <source>
        <dbReference type="ARBA" id="ARBA00004762"/>
    </source>
</evidence>
<sequence length="359" mass="38892">MSKTKKIAVISGDGIGPEVVAEAIKVMKRSEEMFGLSFEFEHGLFGGIAIDEKGTPLPQETLDMCQKADAVLLGAVGGPKWDNNPQATRPETGLLGIRKALNLYANIRPAFIFDCLKEASTLKPEVLEGTDLLVVRELTGGIYFGDKFRRETEQGQEAVDTCVYNVMEIERIARQAFEIARTRSKKVASVDKANVLETSRLWRETVVRVAADYPDVELEHVLVDNCAMQLLRRPSSFDVIVTENMFGDIISDEAAMLTGSIGMLSSASLGDGAFGLYEPVHGSAPDIAGKGIANPIATIMSVALMYRLTFGYHEAADCIDNAVKEVLDAGHRTADIAVDKSKAISTTAMGELILAAMKK</sequence>
<evidence type="ECO:0000256" key="9">
    <source>
        <dbReference type="ARBA" id="ARBA00022605"/>
    </source>
</evidence>
<evidence type="ECO:0000256" key="14">
    <source>
        <dbReference type="ARBA" id="ARBA00023304"/>
    </source>
</evidence>
<dbReference type="AlphaFoldDB" id="A0A4R4E4V9"/>
<feature type="site" description="Important for catalysis" evidence="16">
    <location>
        <position position="143"/>
    </location>
</feature>
<keyword evidence="16" id="KW-0464">Manganese</keyword>
<keyword evidence="10 16" id="KW-0479">Metal-binding</keyword>
<comment type="caution">
    <text evidence="19">The sequence shown here is derived from an EMBL/GenBank/DDBJ whole genome shotgun (WGS) entry which is preliminary data.</text>
</comment>
<comment type="subunit">
    <text evidence="6 16 17">Homodimer.</text>
</comment>
<evidence type="ECO:0000256" key="10">
    <source>
        <dbReference type="ARBA" id="ARBA00022723"/>
    </source>
</evidence>
<keyword evidence="9 16" id="KW-0028">Amino-acid biosynthesis</keyword>
<gene>
    <name evidence="16 19" type="primary">leuB</name>
    <name evidence="19" type="ORF">E0485_19495</name>
</gene>
<evidence type="ECO:0000256" key="8">
    <source>
        <dbReference type="ARBA" id="ARBA00022490"/>
    </source>
</evidence>
<accession>A0A4R4E4V9</accession>
<dbReference type="FunFam" id="3.40.718.10:FF:000028">
    <property type="entry name" value="3-isopropylmalate dehydrogenase"/>
    <property type="match status" value="1"/>
</dbReference>
<evidence type="ECO:0000256" key="6">
    <source>
        <dbReference type="ARBA" id="ARBA00011738"/>
    </source>
</evidence>
<keyword evidence="20" id="KW-1185">Reference proteome</keyword>
<dbReference type="GO" id="GO:0009098">
    <property type="term" value="P:L-leucine biosynthetic process"/>
    <property type="evidence" value="ECO:0007669"/>
    <property type="project" value="UniProtKB-UniRule"/>
</dbReference>
<dbReference type="SMART" id="SM01329">
    <property type="entry name" value="Iso_dh"/>
    <property type="match status" value="1"/>
</dbReference>
<comment type="catalytic activity">
    <reaction evidence="1 16 17">
        <text>(2R,3S)-3-isopropylmalate + NAD(+) = 4-methyl-2-oxopentanoate + CO2 + NADH</text>
        <dbReference type="Rhea" id="RHEA:32271"/>
        <dbReference type="ChEBI" id="CHEBI:16526"/>
        <dbReference type="ChEBI" id="CHEBI:17865"/>
        <dbReference type="ChEBI" id="CHEBI:35121"/>
        <dbReference type="ChEBI" id="CHEBI:57540"/>
        <dbReference type="ChEBI" id="CHEBI:57945"/>
        <dbReference type="EC" id="1.1.1.85"/>
    </reaction>
</comment>
<dbReference type="Gene3D" id="3.40.718.10">
    <property type="entry name" value="Isopropylmalate Dehydrogenase"/>
    <property type="match status" value="1"/>
</dbReference>
<feature type="binding site" evidence="16">
    <location>
        <position position="136"/>
    </location>
    <ligand>
        <name>substrate</name>
    </ligand>
</feature>
<feature type="binding site" evidence="16">
    <location>
        <position position="252"/>
    </location>
    <ligand>
        <name>Mg(2+)</name>
        <dbReference type="ChEBI" id="CHEBI:18420"/>
    </ligand>
</feature>
<comment type="cofactor">
    <cofactor evidence="16 17">
        <name>Mg(2+)</name>
        <dbReference type="ChEBI" id="CHEBI:18420"/>
    </cofactor>
    <cofactor evidence="16 17">
        <name>Mn(2+)</name>
        <dbReference type="ChEBI" id="CHEBI:29035"/>
    </cofactor>
    <text evidence="16 17">Binds 1 Mg(2+) or Mn(2+) ion per subunit.</text>
</comment>
<evidence type="ECO:0000256" key="17">
    <source>
        <dbReference type="RuleBase" id="RU004445"/>
    </source>
</evidence>
<dbReference type="EMBL" id="SKFG01000025">
    <property type="protein sequence ID" value="TCZ74646.1"/>
    <property type="molecule type" value="Genomic_DNA"/>
</dbReference>
<dbReference type="InterPro" id="IPR004429">
    <property type="entry name" value="Isopropylmalate_DH"/>
</dbReference>
<dbReference type="InterPro" id="IPR024084">
    <property type="entry name" value="IsoPropMal-DH-like_dom"/>
</dbReference>
<dbReference type="EC" id="1.1.1.85" evidence="16"/>
<feature type="binding site" evidence="16">
    <location>
        <position position="224"/>
    </location>
    <ligand>
        <name>Mg(2+)</name>
        <dbReference type="ChEBI" id="CHEBI:18420"/>
    </ligand>
</feature>
<organism evidence="19 20">
    <name type="scientific">Paenibacillus albiflavus</name>
    <dbReference type="NCBI Taxonomy" id="2545760"/>
    <lineage>
        <taxon>Bacteria</taxon>
        <taxon>Bacillati</taxon>
        <taxon>Bacillota</taxon>
        <taxon>Bacilli</taxon>
        <taxon>Bacillales</taxon>
        <taxon>Paenibacillaceae</taxon>
        <taxon>Paenibacillus</taxon>
    </lineage>
</organism>
<dbReference type="OrthoDB" id="9806254at2"/>
<keyword evidence="14 16" id="KW-0100">Branched-chain amino acid biosynthesis</keyword>
<dbReference type="InterPro" id="IPR019818">
    <property type="entry name" value="IsoCit/isopropylmalate_DH_CS"/>
</dbReference>
<evidence type="ECO:0000256" key="7">
    <source>
        <dbReference type="ARBA" id="ARBA00022430"/>
    </source>
</evidence>
<evidence type="ECO:0000256" key="11">
    <source>
        <dbReference type="ARBA" id="ARBA00022842"/>
    </source>
</evidence>
<proteinExistence type="inferred from homology"/>
<keyword evidence="11 16" id="KW-0460">Magnesium</keyword>
<evidence type="ECO:0000256" key="5">
    <source>
        <dbReference type="ARBA" id="ARBA00008319"/>
    </source>
</evidence>